<evidence type="ECO:0000259" key="8">
    <source>
        <dbReference type="Pfam" id="PF04389"/>
    </source>
</evidence>
<keyword evidence="5 7" id="KW-0378">Hydrolase</keyword>
<comment type="caution">
    <text evidence="9">The sequence shown here is derived from an EMBL/GenBank/DDBJ whole genome shotgun (WGS) entry which is preliminary data.</text>
</comment>
<evidence type="ECO:0000256" key="6">
    <source>
        <dbReference type="ARBA" id="ARBA00022833"/>
    </source>
</evidence>
<dbReference type="Proteomes" id="UP000015100">
    <property type="component" value="Unassembled WGS sequence"/>
</dbReference>
<keyword evidence="6 7" id="KW-0862">Zinc</keyword>
<reference evidence="10" key="2">
    <citation type="submission" date="2013-04" db="EMBL/GenBank/DDBJ databases">
        <title>Genomic mechanisms accounting for the adaptation to parasitism in nematode-trapping fungi.</title>
        <authorList>
            <person name="Ahren D.G."/>
        </authorList>
    </citation>
    <scope>NUCLEOTIDE SEQUENCE [LARGE SCALE GENOMIC DNA]</scope>
    <source>
        <strain evidence="10">CBS 200.50</strain>
    </source>
</reference>
<dbReference type="OMA" id="WHGDSDY"/>
<proteinExistence type="inferred from homology"/>
<dbReference type="Pfam" id="PF04389">
    <property type="entry name" value="Peptidase_M28"/>
    <property type="match status" value="1"/>
</dbReference>
<dbReference type="STRING" id="1284197.S8BA97"/>
<dbReference type="GO" id="GO:0046872">
    <property type="term" value="F:metal ion binding"/>
    <property type="evidence" value="ECO:0007669"/>
    <property type="project" value="UniProtKB-KW"/>
</dbReference>
<sequence length="488" mass="53886">MKVSFTSTIFQWMLCAAVGNSHPATSSSEKLESLVTQESLLSDLKEFDRIASENGGNRAFGSPGYTASVNYVKSRLDKSDRWKSWTQDFEYPLARAKTLTLTINGKIYKDLELVYSFEETPAEGTTAPVVLFEGGGPGVCEHPDIKNVDVKDKFILFRAVNCHNPGKGSAYDRAFGKYTDALGIIFYNDNYEPLDVTKRDLHALGNVKRSDDKIPPNAVSVRRADGLELAARLNAGEELTASLVVTNYQYKNTTSQNIIAETKAGDPSKVIVLGAHLDSGEFSPGINDNARGAALLLALFDAINEGRFRPKNKIRFAWWGKGQNYRLAGSGHYVQSLTKKEVDSILLYLNFDMVSRGLFGVYDGDGSRYGYYGYPGSEIIEKLFVDYFTSKGHSVRPVHWHGDSDYVRFMMGGKFGIIKPAGGLHGGDAVPQDECWQEACDNFSNANVTHLEINTKAAAHVLYILSQTYKEIIPAIPYNQTAAMMAGY</sequence>
<feature type="signal peptide" evidence="7">
    <location>
        <begin position="1"/>
        <end position="19"/>
    </location>
</feature>
<dbReference type="HOGENOM" id="CLU_024336_1_1_1"/>
<keyword evidence="10" id="KW-1185">Reference proteome</keyword>
<dbReference type="PANTHER" id="PTHR12147">
    <property type="entry name" value="METALLOPEPTIDASE M28 FAMILY MEMBER"/>
    <property type="match status" value="1"/>
</dbReference>
<dbReference type="SUPFAM" id="SSF53187">
    <property type="entry name" value="Zn-dependent exopeptidases"/>
    <property type="match status" value="1"/>
</dbReference>
<accession>S8BA97</accession>
<comment type="similarity">
    <text evidence="2">Belongs to the peptidase M28 family. M28B subfamily.</text>
</comment>
<gene>
    <name evidence="9" type="ORF">H072_10522</name>
</gene>
<dbReference type="eggNOG" id="KOG2195">
    <property type="taxonomic scope" value="Eukaryota"/>
</dbReference>
<evidence type="ECO:0000256" key="5">
    <source>
        <dbReference type="ARBA" id="ARBA00022801"/>
    </source>
</evidence>
<dbReference type="EMBL" id="AQGS01000985">
    <property type="protein sequence ID" value="EPS36033.1"/>
    <property type="molecule type" value="Genomic_DNA"/>
</dbReference>
<dbReference type="GO" id="GO:0006508">
    <property type="term" value="P:proteolysis"/>
    <property type="evidence" value="ECO:0007669"/>
    <property type="project" value="UniProtKB-KW"/>
</dbReference>
<evidence type="ECO:0000256" key="4">
    <source>
        <dbReference type="ARBA" id="ARBA00022723"/>
    </source>
</evidence>
<name>S8BA97_DACHA</name>
<dbReference type="EC" id="3.4.-.-" evidence="7"/>
<keyword evidence="3 7" id="KW-0645">Protease</keyword>
<feature type="chain" id="PRO_5005146634" description="Peptide hydrolase" evidence="7">
    <location>
        <begin position="20"/>
        <end position="488"/>
    </location>
</feature>
<evidence type="ECO:0000256" key="7">
    <source>
        <dbReference type="RuleBase" id="RU361240"/>
    </source>
</evidence>
<dbReference type="PANTHER" id="PTHR12147:SF26">
    <property type="entry name" value="PEPTIDASE M28 DOMAIN-CONTAINING PROTEIN"/>
    <property type="match status" value="1"/>
</dbReference>
<organism evidence="9 10">
    <name type="scientific">Dactylellina haptotyla (strain CBS 200.50)</name>
    <name type="common">Nematode-trapping fungus</name>
    <name type="synonym">Monacrosporium haptotylum</name>
    <dbReference type="NCBI Taxonomy" id="1284197"/>
    <lineage>
        <taxon>Eukaryota</taxon>
        <taxon>Fungi</taxon>
        <taxon>Dikarya</taxon>
        <taxon>Ascomycota</taxon>
        <taxon>Pezizomycotina</taxon>
        <taxon>Orbiliomycetes</taxon>
        <taxon>Orbiliales</taxon>
        <taxon>Orbiliaceae</taxon>
        <taxon>Dactylellina</taxon>
    </lineage>
</organism>
<dbReference type="GO" id="GO:0008235">
    <property type="term" value="F:metalloexopeptidase activity"/>
    <property type="evidence" value="ECO:0007669"/>
    <property type="project" value="InterPro"/>
</dbReference>
<feature type="domain" description="Peptidase M28" evidence="8">
    <location>
        <begin position="257"/>
        <end position="460"/>
    </location>
</feature>
<evidence type="ECO:0000256" key="3">
    <source>
        <dbReference type="ARBA" id="ARBA00022670"/>
    </source>
</evidence>
<keyword evidence="7" id="KW-0732">Signal</keyword>
<dbReference type="AlphaFoldDB" id="S8BA97"/>
<dbReference type="Gene3D" id="3.40.630.10">
    <property type="entry name" value="Zn peptidases"/>
    <property type="match status" value="1"/>
</dbReference>
<dbReference type="Gene3D" id="3.50.30.30">
    <property type="match status" value="1"/>
</dbReference>
<dbReference type="InterPro" id="IPR007484">
    <property type="entry name" value="Peptidase_M28"/>
</dbReference>
<dbReference type="OrthoDB" id="76293at2759"/>
<reference evidence="9 10" key="1">
    <citation type="journal article" date="2013" name="PLoS Genet.">
        <title>Genomic mechanisms accounting for the adaptation to parasitism in nematode-trapping fungi.</title>
        <authorList>
            <person name="Meerupati T."/>
            <person name="Andersson K.M."/>
            <person name="Friman E."/>
            <person name="Kumar D."/>
            <person name="Tunlid A."/>
            <person name="Ahren D."/>
        </authorList>
    </citation>
    <scope>NUCLEOTIDE SEQUENCE [LARGE SCALE GENOMIC DNA]</scope>
    <source>
        <strain evidence="9 10">CBS 200.50</strain>
    </source>
</reference>
<evidence type="ECO:0000256" key="1">
    <source>
        <dbReference type="ARBA" id="ARBA00001947"/>
    </source>
</evidence>
<evidence type="ECO:0000256" key="2">
    <source>
        <dbReference type="ARBA" id="ARBA00005634"/>
    </source>
</evidence>
<evidence type="ECO:0000313" key="9">
    <source>
        <dbReference type="EMBL" id="EPS36033.1"/>
    </source>
</evidence>
<comment type="cofactor">
    <cofactor evidence="1">
        <name>Zn(2+)</name>
        <dbReference type="ChEBI" id="CHEBI:29105"/>
    </cofactor>
</comment>
<dbReference type="InterPro" id="IPR045175">
    <property type="entry name" value="M28_fam"/>
</dbReference>
<keyword evidence="4 7" id="KW-0479">Metal-binding</keyword>
<evidence type="ECO:0000313" key="10">
    <source>
        <dbReference type="Proteomes" id="UP000015100"/>
    </source>
</evidence>
<protein>
    <recommendedName>
        <fullName evidence="7">Peptide hydrolase</fullName>
        <ecNumber evidence="7">3.4.-.-</ecNumber>
    </recommendedName>
</protein>